<name>A0ABX2SYV6_9BACL</name>
<evidence type="ECO:0000256" key="7">
    <source>
        <dbReference type="HAMAP-Rule" id="MF_00258"/>
    </source>
</evidence>
<dbReference type="RefSeq" id="WP_179940832.1">
    <property type="nucleotide sequence ID" value="NZ_JACBYF010000004.1"/>
</dbReference>
<evidence type="ECO:0000256" key="5">
    <source>
        <dbReference type="ARBA" id="ARBA00023235"/>
    </source>
</evidence>
<comment type="caution">
    <text evidence="8">The sequence shown here is derived from an EMBL/GenBank/DDBJ whole genome shotgun (WGS) entry which is preliminary data.</text>
</comment>
<dbReference type="HAMAP" id="MF_00258">
    <property type="entry name" value="Glu_racemase"/>
    <property type="match status" value="1"/>
</dbReference>
<feature type="binding site" evidence="7">
    <location>
        <begin position="41"/>
        <end position="42"/>
    </location>
    <ligand>
        <name>substrate</name>
    </ligand>
</feature>
<dbReference type="SUPFAM" id="SSF53681">
    <property type="entry name" value="Aspartate/glutamate racemase"/>
    <property type="match status" value="2"/>
</dbReference>
<reference evidence="8 9" key="1">
    <citation type="submission" date="2020-07" db="EMBL/GenBank/DDBJ databases">
        <title>MOT database genomes.</title>
        <authorList>
            <person name="Joseph S."/>
            <person name="Aduse-Opoku J."/>
            <person name="Hashim A."/>
            <person name="Wade W."/>
            <person name="Curtis M."/>
        </authorList>
    </citation>
    <scope>NUCLEOTIDE SEQUENCE [LARGE SCALE GENOMIC DNA]</scope>
    <source>
        <strain evidence="8 9">CIP 106318</strain>
    </source>
</reference>
<dbReference type="GO" id="GO:0008881">
    <property type="term" value="F:glutamate racemase activity"/>
    <property type="evidence" value="ECO:0007669"/>
    <property type="project" value="UniProtKB-EC"/>
</dbReference>
<evidence type="ECO:0000256" key="3">
    <source>
        <dbReference type="ARBA" id="ARBA00022960"/>
    </source>
</evidence>
<evidence type="ECO:0000256" key="4">
    <source>
        <dbReference type="ARBA" id="ARBA00022984"/>
    </source>
</evidence>
<evidence type="ECO:0000313" key="9">
    <source>
        <dbReference type="Proteomes" id="UP000531840"/>
    </source>
</evidence>
<dbReference type="InterPro" id="IPR001920">
    <property type="entry name" value="Asp/Glu_race"/>
</dbReference>
<feature type="active site" description="Proton donor/acceptor" evidence="7">
    <location>
        <position position="184"/>
    </location>
</feature>
<dbReference type="InterPro" id="IPR015942">
    <property type="entry name" value="Asp/Glu/hydantoin_racemase"/>
</dbReference>
<comment type="similarity">
    <text evidence="7">Belongs to the aspartate/glutamate racemases family.</text>
</comment>
<dbReference type="InterPro" id="IPR004391">
    <property type="entry name" value="Glu_race"/>
</dbReference>
<evidence type="ECO:0000256" key="2">
    <source>
        <dbReference type="ARBA" id="ARBA00013090"/>
    </source>
</evidence>
<sequence>MNGAIGVFDSGVGGLTVVKEIIEKLPNETIYFFGDTANCPYGDKTKEQIIENVDKAIKFLIDKNIKIIILACNTATAAALDILKSKYNVPILGVINAGVKEAIKSTKNKKVVVLGTRYTINSNIYPNELKKENNEIEVFGKSCPSFVPFIEEGKYKDSNLSFELVREELKNFDIKGSDTIVLGCTHYPILKDSIEKFYGSDINIVSPSKEVSVELVNELTKYDILSKEKIDDDILFISKNDKNFHETAKNLLYKNIFIKNLDEIKE</sequence>
<feature type="active site" description="Proton donor/acceptor" evidence="7">
    <location>
        <position position="72"/>
    </location>
</feature>
<evidence type="ECO:0000256" key="6">
    <source>
        <dbReference type="ARBA" id="ARBA00023316"/>
    </source>
</evidence>
<dbReference type="Gene3D" id="3.40.50.1860">
    <property type="match status" value="2"/>
</dbReference>
<dbReference type="Pfam" id="PF01177">
    <property type="entry name" value="Asp_Glu_race"/>
    <property type="match status" value="1"/>
</dbReference>
<keyword evidence="4 7" id="KW-0573">Peptidoglycan synthesis</keyword>
<dbReference type="EMBL" id="JACBYF010000004">
    <property type="protein sequence ID" value="NYS47212.1"/>
    <property type="molecule type" value="Genomic_DNA"/>
</dbReference>
<feature type="binding site" evidence="7">
    <location>
        <begin position="73"/>
        <end position="74"/>
    </location>
    <ligand>
        <name>substrate</name>
    </ligand>
</feature>
<dbReference type="Proteomes" id="UP000531840">
    <property type="component" value="Unassembled WGS sequence"/>
</dbReference>
<evidence type="ECO:0000313" key="8">
    <source>
        <dbReference type="EMBL" id="NYS47212.1"/>
    </source>
</evidence>
<dbReference type="NCBIfam" id="TIGR00067">
    <property type="entry name" value="glut_race"/>
    <property type="match status" value="1"/>
</dbReference>
<gene>
    <name evidence="7" type="primary">murI</name>
    <name evidence="8" type="ORF">HZY85_03250</name>
</gene>
<accession>A0ABX2SYV6</accession>
<dbReference type="PROSITE" id="PS00923">
    <property type="entry name" value="ASP_GLU_RACEMASE_1"/>
    <property type="match status" value="1"/>
</dbReference>
<comment type="function">
    <text evidence="7">Provides the (R)-glutamate required for cell wall biosynthesis.</text>
</comment>
<protein>
    <recommendedName>
        <fullName evidence="2 7">Glutamate racemase</fullName>
        <ecNumber evidence="2 7">5.1.1.3</ecNumber>
    </recommendedName>
</protein>
<proteinExistence type="inferred from homology"/>
<keyword evidence="3 7" id="KW-0133">Cell shape</keyword>
<feature type="binding site" evidence="7">
    <location>
        <begin position="9"/>
        <end position="10"/>
    </location>
    <ligand>
        <name>substrate</name>
    </ligand>
</feature>
<dbReference type="PANTHER" id="PTHR21198">
    <property type="entry name" value="GLUTAMATE RACEMASE"/>
    <property type="match status" value="1"/>
</dbReference>
<keyword evidence="6 7" id="KW-0961">Cell wall biogenesis/degradation</keyword>
<dbReference type="EC" id="5.1.1.3" evidence="2 7"/>
<dbReference type="PANTHER" id="PTHR21198:SF2">
    <property type="entry name" value="GLUTAMATE RACEMASE"/>
    <property type="match status" value="1"/>
</dbReference>
<evidence type="ECO:0000256" key="1">
    <source>
        <dbReference type="ARBA" id="ARBA00001602"/>
    </source>
</evidence>
<comment type="pathway">
    <text evidence="7">Cell wall biogenesis; peptidoglycan biosynthesis.</text>
</comment>
<keyword evidence="5 7" id="KW-0413">Isomerase</keyword>
<organism evidence="8 9">
    <name type="scientific">Gemelliphila palaticanis</name>
    <dbReference type="NCBI Taxonomy" id="81950"/>
    <lineage>
        <taxon>Bacteria</taxon>
        <taxon>Bacillati</taxon>
        <taxon>Bacillota</taxon>
        <taxon>Bacilli</taxon>
        <taxon>Bacillales</taxon>
        <taxon>Gemellaceae</taxon>
        <taxon>Gemelliphila</taxon>
    </lineage>
</organism>
<feature type="binding site" evidence="7">
    <location>
        <begin position="185"/>
        <end position="186"/>
    </location>
    <ligand>
        <name>substrate</name>
    </ligand>
</feature>
<dbReference type="PROSITE" id="PS00924">
    <property type="entry name" value="ASP_GLU_RACEMASE_2"/>
    <property type="match status" value="1"/>
</dbReference>
<comment type="catalytic activity">
    <reaction evidence="1 7">
        <text>L-glutamate = D-glutamate</text>
        <dbReference type="Rhea" id="RHEA:12813"/>
        <dbReference type="ChEBI" id="CHEBI:29985"/>
        <dbReference type="ChEBI" id="CHEBI:29986"/>
        <dbReference type="EC" id="5.1.1.3"/>
    </reaction>
</comment>
<dbReference type="InterPro" id="IPR018187">
    <property type="entry name" value="Asp/Glu_racemase_AS_1"/>
</dbReference>
<keyword evidence="9" id="KW-1185">Reference proteome</keyword>
<dbReference type="InterPro" id="IPR033134">
    <property type="entry name" value="Asp/Glu_racemase_AS_2"/>
</dbReference>